<proteinExistence type="predicted"/>
<keyword evidence="2" id="KW-0614">Plasmid</keyword>
<evidence type="ECO:0000313" key="3">
    <source>
        <dbReference type="Proteomes" id="UP000006876"/>
    </source>
</evidence>
<dbReference type="EMBL" id="CP002289">
    <property type="protein sequence ID" value="ADP20041.1"/>
    <property type="molecule type" value="Genomic_DNA"/>
</dbReference>
<gene>
    <name evidence="2" type="ordered locus">AXYL_06758</name>
</gene>
<dbReference type="eggNOG" id="ENOG5033NAT">
    <property type="taxonomic scope" value="Bacteria"/>
</dbReference>
<dbReference type="PATRIC" id="fig|762376.5.peg.6729"/>
<evidence type="ECO:0000256" key="1">
    <source>
        <dbReference type="SAM" id="Phobius"/>
    </source>
</evidence>
<feature type="transmembrane region" description="Helical" evidence="1">
    <location>
        <begin position="244"/>
        <end position="264"/>
    </location>
</feature>
<protein>
    <submittedName>
        <fullName evidence="2">Uncharacterized protein</fullName>
    </submittedName>
</protein>
<sequence>MLPSLERSYPRDNYSVPRIHLLEVRQRTAPDKGLAWILVEIEEEPSISGGVTHEASLRLKCQPVSPTYPPPHGTFTFTARYWRMFNAVKLTGLDLGGGAVFVDPGELRGHRIGTYLMDYVVHWARQWPDAIVESIKLQADQGKGEAGLRRNRFYEQFGLRFDYTTEERLAGMSIPMPAGELVECRAWEQNITVHELPTVLARQFSTARETEDELSYLNKTVQDQARELQIAQLKPFRWALRQGWQSLVIPGVITLMAAIAYWQLTN</sequence>
<keyword evidence="1" id="KW-1133">Transmembrane helix</keyword>
<dbReference type="KEGG" id="axy:AXYL_06758"/>
<reference evidence="3" key="1">
    <citation type="journal article" date="2011" name="J. Bacteriol.">
        <title>Complete genome sequence of the haloaromatic acid-degrading bacterium Achromobacter xylosoxidans A8.</title>
        <authorList>
            <person name="Strnad H."/>
            <person name="Ridl J."/>
            <person name="Paces J."/>
            <person name="Kolar M."/>
            <person name="Vlcek C."/>
            <person name="Paces V."/>
        </authorList>
    </citation>
    <scope>NUCLEOTIDE SEQUENCE [LARGE SCALE GENOMIC DNA]</scope>
    <source>
        <strain evidence="3">A8</strain>
        <plasmid evidence="3">pA82</plasmid>
    </source>
</reference>
<name>E3HY87_ACHXA</name>
<dbReference type="AlphaFoldDB" id="E3HY87"/>
<dbReference type="CDD" id="cd04301">
    <property type="entry name" value="NAT_SF"/>
    <property type="match status" value="1"/>
</dbReference>
<organism evidence="2 3">
    <name type="scientific">Achromobacter xylosoxidans (strain A8)</name>
    <dbReference type="NCBI Taxonomy" id="762376"/>
    <lineage>
        <taxon>Bacteria</taxon>
        <taxon>Pseudomonadati</taxon>
        <taxon>Pseudomonadota</taxon>
        <taxon>Betaproteobacteria</taxon>
        <taxon>Burkholderiales</taxon>
        <taxon>Alcaligenaceae</taxon>
        <taxon>Achromobacter</taxon>
    </lineage>
</organism>
<keyword evidence="1" id="KW-0812">Transmembrane</keyword>
<geneLocation type="plasmid" evidence="2 3">
    <name>pA82</name>
</geneLocation>
<evidence type="ECO:0000313" key="2">
    <source>
        <dbReference type="EMBL" id="ADP20041.1"/>
    </source>
</evidence>
<keyword evidence="1" id="KW-0472">Membrane</keyword>
<accession>E3HY87</accession>
<dbReference type="HOGENOM" id="CLU_091237_0_0_4"/>
<dbReference type="Proteomes" id="UP000006876">
    <property type="component" value="Plasmid pA82"/>
</dbReference>